<gene>
    <name evidence="14" type="primary">rep</name>
    <name evidence="14" type="ORF">SAMEA4475696_01969</name>
</gene>
<evidence type="ECO:0000256" key="8">
    <source>
        <dbReference type="ARBA" id="ARBA00034808"/>
    </source>
</evidence>
<evidence type="ECO:0000256" key="7">
    <source>
        <dbReference type="ARBA" id="ARBA00034617"/>
    </source>
</evidence>
<dbReference type="InterPro" id="IPR014017">
    <property type="entry name" value="DNA_helicase_UvrD-like_C"/>
</dbReference>
<dbReference type="PROSITE" id="PS51217">
    <property type="entry name" value="UVRD_HELICASE_CTER"/>
    <property type="match status" value="1"/>
</dbReference>
<dbReference type="GO" id="GO:0000725">
    <property type="term" value="P:recombinational repair"/>
    <property type="evidence" value="ECO:0007669"/>
    <property type="project" value="TreeGrafter"/>
</dbReference>
<dbReference type="Pfam" id="PF00580">
    <property type="entry name" value="UvrD-helicase"/>
    <property type="match status" value="1"/>
</dbReference>
<feature type="domain" description="UvrD-like helicase C-terminal" evidence="13">
    <location>
        <begin position="295"/>
        <end position="543"/>
    </location>
</feature>
<evidence type="ECO:0000259" key="12">
    <source>
        <dbReference type="PROSITE" id="PS51198"/>
    </source>
</evidence>
<dbReference type="SUPFAM" id="SSF52540">
    <property type="entry name" value="P-loop containing nucleoside triphosphate hydrolases"/>
    <property type="match status" value="1"/>
</dbReference>
<protein>
    <recommendedName>
        <fullName evidence="8">DNA 3'-5' helicase</fullName>
        <ecNumber evidence="8">5.6.2.4</ecNumber>
    </recommendedName>
</protein>
<evidence type="ECO:0000313" key="15">
    <source>
        <dbReference type="Proteomes" id="UP000242637"/>
    </source>
</evidence>
<name>A0A239VP59_9MICO</name>
<evidence type="ECO:0000259" key="13">
    <source>
        <dbReference type="PROSITE" id="PS51217"/>
    </source>
</evidence>
<dbReference type="GO" id="GO:0005524">
    <property type="term" value="F:ATP binding"/>
    <property type="evidence" value="ECO:0007669"/>
    <property type="project" value="UniProtKB-UniRule"/>
</dbReference>
<comment type="similarity">
    <text evidence="1">Belongs to the helicase family. UvrD subfamily.</text>
</comment>
<dbReference type="PANTHER" id="PTHR11070">
    <property type="entry name" value="UVRD / RECB / PCRA DNA HELICASE FAMILY MEMBER"/>
    <property type="match status" value="1"/>
</dbReference>
<dbReference type="InterPro" id="IPR002121">
    <property type="entry name" value="HRDC_dom"/>
</dbReference>
<keyword evidence="2 10" id="KW-0547">Nucleotide-binding</keyword>
<dbReference type="Proteomes" id="UP000242637">
    <property type="component" value="Chromosome 1"/>
</dbReference>
<dbReference type="InterPro" id="IPR013986">
    <property type="entry name" value="DExx_box_DNA_helicase_dom_sf"/>
</dbReference>
<evidence type="ECO:0000259" key="11">
    <source>
        <dbReference type="PROSITE" id="PS50967"/>
    </source>
</evidence>
<dbReference type="InterPro" id="IPR044876">
    <property type="entry name" value="HRDC_dom_sf"/>
</dbReference>
<evidence type="ECO:0000256" key="1">
    <source>
        <dbReference type="ARBA" id="ARBA00009922"/>
    </source>
</evidence>
<dbReference type="PANTHER" id="PTHR11070:SF69">
    <property type="entry name" value="ATP-DEPENDENT DNA HELICASE UVRD2"/>
    <property type="match status" value="1"/>
</dbReference>
<dbReference type="SUPFAM" id="SSF47819">
    <property type="entry name" value="HRDC-like"/>
    <property type="match status" value="1"/>
</dbReference>
<dbReference type="GO" id="GO:0003677">
    <property type="term" value="F:DNA binding"/>
    <property type="evidence" value="ECO:0007669"/>
    <property type="project" value="InterPro"/>
</dbReference>
<organism evidence="14 15">
    <name type="scientific">Dermatophilus congolensis</name>
    <dbReference type="NCBI Taxonomy" id="1863"/>
    <lineage>
        <taxon>Bacteria</taxon>
        <taxon>Bacillati</taxon>
        <taxon>Actinomycetota</taxon>
        <taxon>Actinomycetes</taxon>
        <taxon>Micrococcales</taxon>
        <taxon>Dermatophilaceae</taxon>
        <taxon>Dermatophilus</taxon>
    </lineage>
</organism>
<sequence length="707" mass="75939">MELFSGDAEGVLRGLDEAQREVAANPLGPMCVLAGAGTGKTRAITHRIAYGVLSGAVVPQRLLAVTFTARAAGELRQRLRGLGVSGVQTRTFHAAALRQLHYFWPRAVGGALPDVLPHKASLVAEVARRLKLPSDRAVVRDLAAEIEWSKVGMLTADTYVSVAERVGRVAPGVDRVMMARVIEEYEQVKAARRVVDFEDVLLLMVGLLLEYPQVVREVREQYRHFVVDEYQDVNVVQQRLLDLWVGDRSDVCVVGDPAQTIYSFTGASAEHLLGFGRRFEGARVVRLERNYRSSPQVVNLANAMLEGQRGVLRSPIRLRAVGESGVVPRVECFADDEAEAVGVAERVVGLLGRGVAARDIAILFRTNSQSEAFERALDGVGVAYLVRGGERFWSRPEVVRAVVLLRGQARSDDGSKALPDVVVDVLGGVGWSPVAPSGRGARRDEWESLAALVELARGVVSVSPGARLRDLVGEIEERMAASHAPSVDGVTLATLHATKGLEWEYVFLVGASEGFLPTAMAEGQEAVEEERRLAYVGVTRARRGLMVSWAAARHAGGRGSRRVSRFFEGVGGVLEGAGGVAPVVGGAGGVVERKPKRPAVCRVCGELLVSPAERKLRRCQGCPASYDEGLFERLQQWRSLVAAAGSVPAYVVFTDATLMAIAEREPRDRGELAGVSGVGARKLSMYADGVLAVLGGADPQEVVSGEG</sequence>
<dbReference type="AlphaFoldDB" id="A0A239VP59"/>
<evidence type="ECO:0000256" key="2">
    <source>
        <dbReference type="ARBA" id="ARBA00022741"/>
    </source>
</evidence>
<dbReference type="GO" id="GO:0033202">
    <property type="term" value="C:DNA helicase complex"/>
    <property type="evidence" value="ECO:0007669"/>
    <property type="project" value="TreeGrafter"/>
</dbReference>
<dbReference type="EC" id="5.6.2.4" evidence="8"/>
<keyword evidence="5 10" id="KW-0067">ATP-binding</keyword>
<evidence type="ECO:0000256" key="6">
    <source>
        <dbReference type="ARBA" id="ARBA00023235"/>
    </source>
</evidence>
<dbReference type="Pfam" id="PF00570">
    <property type="entry name" value="HRDC"/>
    <property type="match status" value="1"/>
</dbReference>
<dbReference type="GO" id="GO:0043138">
    <property type="term" value="F:3'-5' DNA helicase activity"/>
    <property type="evidence" value="ECO:0007669"/>
    <property type="project" value="UniProtKB-EC"/>
</dbReference>
<comment type="catalytic activity">
    <reaction evidence="9">
        <text>ATP + H2O = ADP + phosphate + H(+)</text>
        <dbReference type="Rhea" id="RHEA:13065"/>
        <dbReference type="ChEBI" id="CHEBI:15377"/>
        <dbReference type="ChEBI" id="CHEBI:15378"/>
        <dbReference type="ChEBI" id="CHEBI:30616"/>
        <dbReference type="ChEBI" id="CHEBI:43474"/>
        <dbReference type="ChEBI" id="CHEBI:456216"/>
        <dbReference type="EC" id="5.6.2.4"/>
    </reaction>
</comment>
<evidence type="ECO:0000256" key="9">
    <source>
        <dbReference type="ARBA" id="ARBA00048988"/>
    </source>
</evidence>
<dbReference type="Gene3D" id="1.10.150.80">
    <property type="entry name" value="HRDC domain"/>
    <property type="match status" value="1"/>
</dbReference>
<proteinExistence type="inferred from homology"/>
<dbReference type="STRING" id="1121387.GCA_000429885_00337"/>
<keyword evidence="15" id="KW-1185">Reference proteome</keyword>
<feature type="domain" description="HRDC" evidence="11">
    <location>
        <begin position="624"/>
        <end position="704"/>
    </location>
</feature>
<dbReference type="KEGG" id="dco:SAMEA4475696_1969"/>
<keyword evidence="6" id="KW-0413">Isomerase</keyword>
<dbReference type="InterPro" id="IPR014016">
    <property type="entry name" value="UvrD-like_ATP-bd"/>
</dbReference>
<dbReference type="InterPro" id="IPR010997">
    <property type="entry name" value="HRDC-like_sf"/>
</dbReference>
<dbReference type="InterPro" id="IPR027417">
    <property type="entry name" value="P-loop_NTPase"/>
</dbReference>
<dbReference type="CDD" id="cd18807">
    <property type="entry name" value="SF1_C_UvrD"/>
    <property type="match status" value="1"/>
</dbReference>
<dbReference type="EMBL" id="LT906453">
    <property type="protein sequence ID" value="SNV24047.1"/>
    <property type="molecule type" value="Genomic_DNA"/>
</dbReference>
<dbReference type="Pfam" id="PF13361">
    <property type="entry name" value="UvrD_C"/>
    <property type="match status" value="2"/>
</dbReference>
<feature type="domain" description="UvrD-like helicase ATP-binding" evidence="12">
    <location>
        <begin position="13"/>
        <end position="294"/>
    </location>
</feature>
<accession>A0A239VP59</accession>
<evidence type="ECO:0000313" key="14">
    <source>
        <dbReference type="EMBL" id="SNV24047.1"/>
    </source>
</evidence>
<evidence type="ECO:0000256" key="10">
    <source>
        <dbReference type="PROSITE-ProRule" id="PRU00560"/>
    </source>
</evidence>
<dbReference type="PROSITE" id="PS51198">
    <property type="entry name" value="UVRD_HELICASE_ATP_BIND"/>
    <property type="match status" value="1"/>
</dbReference>
<dbReference type="SMART" id="SM00341">
    <property type="entry name" value="HRDC"/>
    <property type="match status" value="1"/>
</dbReference>
<dbReference type="GO" id="GO:0016887">
    <property type="term" value="F:ATP hydrolysis activity"/>
    <property type="evidence" value="ECO:0007669"/>
    <property type="project" value="RHEA"/>
</dbReference>
<comment type="catalytic activity">
    <reaction evidence="7">
        <text>Couples ATP hydrolysis with the unwinding of duplex DNA by translocating in the 3'-5' direction.</text>
        <dbReference type="EC" id="5.6.2.4"/>
    </reaction>
</comment>
<dbReference type="InterPro" id="IPR000212">
    <property type="entry name" value="DNA_helicase_UvrD/REP"/>
</dbReference>
<dbReference type="Gene3D" id="1.10.486.10">
    <property type="entry name" value="PCRA, domain 4"/>
    <property type="match status" value="2"/>
</dbReference>
<dbReference type="Gene3D" id="1.10.10.160">
    <property type="match status" value="1"/>
</dbReference>
<dbReference type="GO" id="GO:0005829">
    <property type="term" value="C:cytosol"/>
    <property type="evidence" value="ECO:0007669"/>
    <property type="project" value="TreeGrafter"/>
</dbReference>
<evidence type="ECO:0000256" key="4">
    <source>
        <dbReference type="ARBA" id="ARBA00022806"/>
    </source>
</evidence>
<evidence type="ECO:0000256" key="5">
    <source>
        <dbReference type="ARBA" id="ARBA00022840"/>
    </source>
</evidence>
<reference evidence="14 15" key="1">
    <citation type="submission" date="2017-06" db="EMBL/GenBank/DDBJ databases">
        <authorList>
            <consortium name="Pathogen Informatics"/>
        </authorList>
    </citation>
    <scope>NUCLEOTIDE SEQUENCE [LARGE SCALE GENOMIC DNA]</scope>
    <source>
        <strain evidence="14 15">NCTC13039</strain>
    </source>
</reference>
<dbReference type="Gene3D" id="3.40.50.300">
    <property type="entry name" value="P-loop containing nucleotide triphosphate hydrolases"/>
    <property type="match status" value="3"/>
</dbReference>
<feature type="binding site" evidence="10">
    <location>
        <begin position="34"/>
        <end position="41"/>
    </location>
    <ligand>
        <name>ATP</name>
        <dbReference type="ChEBI" id="CHEBI:30616"/>
    </ligand>
</feature>
<dbReference type="CDD" id="cd17932">
    <property type="entry name" value="DEXQc_UvrD"/>
    <property type="match status" value="1"/>
</dbReference>
<evidence type="ECO:0000256" key="3">
    <source>
        <dbReference type="ARBA" id="ARBA00022801"/>
    </source>
</evidence>
<keyword evidence="3 10" id="KW-0378">Hydrolase</keyword>
<dbReference type="PROSITE" id="PS50967">
    <property type="entry name" value="HRDC"/>
    <property type="match status" value="1"/>
</dbReference>
<keyword evidence="4 10" id="KW-0347">Helicase</keyword>